<comment type="caution">
    <text evidence="7">The sequence shown here is derived from an EMBL/GenBank/DDBJ whole genome shotgun (WGS) entry which is preliminary data.</text>
</comment>
<accession>A0AAV0E7A4</accession>
<organism evidence="7 8">
    <name type="scientific">Cuscuta epithymum</name>
    <dbReference type="NCBI Taxonomy" id="186058"/>
    <lineage>
        <taxon>Eukaryota</taxon>
        <taxon>Viridiplantae</taxon>
        <taxon>Streptophyta</taxon>
        <taxon>Embryophyta</taxon>
        <taxon>Tracheophyta</taxon>
        <taxon>Spermatophyta</taxon>
        <taxon>Magnoliopsida</taxon>
        <taxon>eudicotyledons</taxon>
        <taxon>Gunneridae</taxon>
        <taxon>Pentapetalae</taxon>
        <taxon>asterids</taxon>
        <taxon>lamiids</taxon>
        <taxon>Solanales</taxon>
        <taxon>Convolvulaceae</taxon>
        <taxon>Cuscuteae</taxon>
        <taxon>Cuscuta</taxon>
        <taxon>Cuscuta subgen. Cuscuta</taxon>
    </lineage>
</organism>
<keyword evidence="4" id="KW-0708">Seed storage protein</keyword>
<dbReference type="EMBL" id="CAMAPF010000913">
    <property type="protein sequence ID" value="CAH9118649.1"/>
    <property type="molecule type" value="Genomic_DNA"/>
</dbReference>
<dbReference type="Pfam" id="PF16720">
    <property type="entry name" value="Albumin_I_a"/>
    <property type="match status" value="1"/>
</dbReference>
<evidence type="ECO:0000256" key="5">
    <source>
        <dbReference type="SAM" id="SignalP"/>
    </source>
</evidence>
<dbReference type="SUPFAM" id="SSF57059">
    <property type="entry name" value="omega toxin-like"/>
    <property type="match status" value="1"/>
</dbReference>
<feature type="chain" id="PRO_5043527251" description="Albumin I chain a domain-containing protein" evidence="5">
    <location>
        <begin position="31"/>
        <end position="133"/>
    </location>
</feature>
<feature type="signal peptide" evidence="5">
    <location>
        <begin position="1"/>
        <end position="30"/>
    </location>
</feature>
<dbReference type="InterPro" id="IPR032000">
    <property type="entry name" value="Albumin_I_a"/>
</dbReference>
<sequence length="133" mass="14431">MDYGSRLAPFAVIMLASSVVMMGMMKTARASCNGRDVCSPFEMPPCGDALGCRCIPWGLFIGQCIYPLGDKSLAKRIEEHPNLCQSDEECIKKAGSGGGLNFCARYPNPQIDYGWCINNNTDVSFSNAAAGFW</sequence>
<protein>
    <recommendedName>
        <fullName evidence="6">Albumin I chain a domain-containing protein</fullName>
    </recommendedName>
</protein>
<dbReference type="Proteomes" id="UP001152523">
    <property type="component" value="Unassembled WGS sequence"/>
</dbReference>
<dbReference type="GO" id="GO:0045735">
    <property type="term" value="F:nutrient reservoir activity"/>
    <property type="evidence" value="ECO:0007669"/>
    <property type="project" value="UniProtKB-KW"/>
</dbReference>
<evidence type="ECO:0000256" key="1">
    <source>
        <dbReference type="ARBA" id="ARBA00022656"/>
    </source>
</evidence>
<feature type="domain" description="Albumin I chain a" evidence="6">
    <location>
        <begin position="79"/>
        <end position="121"/>
    </location>
</feature>
<evidence type="ECO:0000259" key="6">
    <source>
        <dbReference type="Pfam" id="PF16720"/>
    </source>
</evidence>
<keyword evidence="3" id="KW-0960">Knottin</keyword>
<reference evidence="7" key="1">
    <citation type="submission" date="2022-07" db="EMBL/GenBank/DDBJ databases">
        <authorList>
            <person name="Macas J."/>
            <person name="Novak P."/>
            <person name="Neumann P."/>
        </authorList>
    </citation>
    <scope>NUCLEOTIDE SEQUENCE</scope>
</reference>
<evidence type="ECO:0000256" key="2">
    <source>
        <dbReference type="ARBA" id="ARBA00022761"/>
    </source>
</evidence>
<keyword evidence="2" id="KW-0758">Storage protein</keyword>
<proteinExistence type="predicted"/>
<evidence type="ECO:0000313" key="7">
    <source>
        <dbReference type="EMBL" id="CAH9118649.1"/>
    </source>
</evidence>
<dbReference type="Pfam" id="PF08027">
    <property type="entry name" value="Albumin_I"/>
    <property type="match status" value="1"/>
</dbReference>
<dbReference type="AlphaFoldDB" id="A0AAV0E7A4"/>
<keyword evidence="8" id="KW-1185">Reference proteome</keyword>
<dbReference type="GO" id="GO:0090729">
    <property type="term" value="F:toxin activity"/>
    <property type="evidence" value="ECO:0007669"/>
    <property type="project" value="UniProtKB-KW"/>
</dbReference>
<keyword evidence="5" id="KW-0732">Signal</keyword>
<keyword evidence="1" id="KW-0800">Toxin</keyword>
<evidence type="ECO:0000313" key="8">
    <source>
        <dbReference type="Proteomes" id="UP001152523"/>
    </source>
</evidence>
<evidence type="ECO:0000256" key="3">
    <source>
        <dbReference type="ARBA" id="ARBA00022854"/>
    </source>
</evidence>
<evidence type="ECO:0000256" key="4">
    <source>
        <dbReference type="ARBA" id="ARBA00023129"/>
    </source>
</evidence>
<name>A0AAV0E7A4_9ASTE</name>
<dbReference type="InterPro" id="IPR012512">
    <property type="entry name" value="Albumin_I"/>
</dbReference>
<gene>
    <name evidence="7" type="ORF">CEPIT_LOCUS22333</name>
</gene>